<keyword evidence="2 9" id="KW-0723">Serine/threonine-protein kinase</keyword>
<dbReference type="Proteomes" id="UP001500908">
    <property type="component" value="Unassembled WGS sequence"/>
</dbReference>
<keyword evidence="3" id="KW-0808">Transferase</keyword>
<keyword evidence="10" id="KW-1185">Reference proteome</keyword>
<dbReference type="GO" id="GO:0004674">
    <property type="term" value="F:protein serine/threonine kinase activity"/>
    <property type="evidence" value="ECO:0007669"/>
    <property type="project" value="UniProtKB-KW"/>
</dbReference>
<evidence type="ECO:0000256" key="6">
    <source>
        <dbReference type="ARBA" id="ARBA00022840"/>
    </source>
</evidence>
<dbReference type="InterPro" id="IPR008271">
    <property type="entry name" value="Ser/Thr_kinase_AS"/>
</dbReference>
<gene>
    <name evidence="9" type="primary">pkaE_1</name>
    <name evidence="9" type="ORF">GCM10022402_16750</name>
</gene>
<evidence type="ECO:0000256" key="4">
    <source>
        <dbReference type="ARBA" id="ARBA00022741"/>
    </source>
</evidence>
<dbReference type="PROSITE" id="PS00108">
    <property type="entry name" value="PROTEIN_KINASE_ST"/>
    <property type="match status" value="1"/>
</dbReference>
<feature type="region of interest" description="Disordered" evidence="7">
    <location>
        <begin position="286"/>
        <end position="313"/>
    </location>
</feature>
<dbReference type="InterPro" id="IPR011990">
    <property type="entry name" value="TPR-like_helical_dom_sf"/>
</dbReference>
<dbReference type="InterPro" id="IPR011009">
    <property type="entry name" value="Kinase-like_dom_sf"/>
</dbReference>
<dbReference type="CDD" id="cd14014">
    <property type="entry name" value="STKc_PknB_like"/>
    <property type="match status" value="1"/>
</dbReference>
<keyword evidence="6" id="KW-0067">ATP-binding</keyword>
<proteinExistence type="predicted"/>
<dbReference type="EC" id="2.7.11.1" evidence="1"/>
<dbReference type="PANTHER" id="PTHR43289:SF6">
    <property type="entry name" value="SERINE_THREONINE-PROTEIN KINASE NEKL-3"/>
    <property type="match status" value="1"/>
</dbReference>
<dbReference type="Gene3D" id="3.30.200.20">
    <property type="entry name" value="Phosphorylase Kinase, domain 1"/>
    <property type="match status" value="1"/>
</dbReference>
<evidence type="ECO:0000256" key="1">
    <source>
        <dbReference type="ARBA" id="ARBA00012513"/>
    </source>
</evidence>
<evidence type="ECO:0000256" key="3">
    <source>
        <dbReference type="ARBA" id="ARBA00022679"/>
    </source>
</evidence>
<dbReference type="Gene3D" id="1.10.510.10">
    <property type="entry name" value="Transferase(Phosphotransferase) domain 1"/>
    <property type="match status" value="1"/>
</dbReference>
<organism evidence="9 10">
    <name type="scientific">Salinactinospora qingdaonensis</name>
    <dbReference type="NCBI Taxonomy" id="702744"/>
    <lineage>
        <taxon>Bacteria</taxon>
        <taxon>Bacillati</taxon>
        <taxon>Actinomycetota</taxon>
        <taxon>Actinomycetes</taxon>
        <taxon>Streptosporangiales</taxon>
        <taxon>Nocardiopsidaceae</taxon>
        <taxon>Salinactinospora</taxon>
    </lineage>
</organism>
<sequence>MGEVWEGHDTSLDRDVAIKFLRFPEGIYDERLVRRFMREARVTARLQHPGVPAVFDVGAHEERPFLVMERINGVSVSGLLAERGALPVGWAAAIAAQVCAVLSVAHEASLVHRDLKPANLMLEPDGTVKVLDFGLAVALDLPEFSQITGSGQLIGTPSYMAPEQVSTAVSTPRSDLYALGCTLYQMLTGHQLFTGSTAYSTMNKQVSQEPPPVSRERPDVPPELEWLLLELLAKKAERRPADAEEVYQRLLPVVTGLGPLPGALASPDAPSPVRMYATVLQRVFDDTTPPPAPPVPTPREEAAATTQRQDMSRADLERARGTASELLADSEYGQAAEVLESAVTAAERAFGVVDPDVVSLRAEWARVLFDGGDYVGAAPAYEALALDVAKRDGPDDELVLWYRLRHATCHALIGDTARALDILHRLLTDEQRIYGADHARPLELRRQIGLLQLGAGQRELAEETLRPLLADLERLRGPDHPSTLGVRELLEGVEKS</sequence>
<dbReference type="SMART" id="SM00220">
    <property type="entry name" value="S_TKc"/>
    <property type="match status" value="1"/>
</dbReference>
<evidence type="ECO:0000313" key="10">
    <source>
        <dbReference type="Proteomes" id="UP001500908"/>
    </source>
</evidence>
<feature type="compositionally biased region" description="Pro residues" evidence="7">
    <location>
        <begin position="288"/>
        <end position="297"/>
    </location>
</feature>
<keyword evidence="4" id="KW-0547">Nucleotide-binding</keyword>
<accession>A0ABP7FEZ0</accession>
<name>A0ABP7FEZ0_9ACTN</name>
<dbReference type="SUPFAM" id="SSF48452">
    <property type="entry name" value="TPR-like"/>
    <property type="match status" value="1"/>
</dbReference>
<dbReference type="EMBL" id="BAABDD010000006">
    <property type="protein sequence ID" value="GAA3737402.1"/>
    <property type="molecule type" value="Genomic_DNA"/>
</dbReference>
<dbReference type="Gene3D" id="1.25.40.10">
    <property type="entry name" value="Tetratricopeptide repeat domain"/>
    <property type="match status" value="1"/>
</dbReference>
<protein>
    <recommendedName>
        <fullName evidence="1">non-specific serine/threonine protein kinase</fullName>
        <ecNumber evidence="1">2.7.11.1</ecNumber>
    </recommendedName>
</protein>
<evidence type="ECO:0000259" key="8">
    <source>
        <dbReference type="PROSITE" id="PS50011"/>
    </source>
</evidence>
<evidence type="ECO:0000256" key="7">
    <source>
        <dbReference type="SAM" id="MobiDB-lite"/>
    </source>
</evidence>
<feature type="domain" description="Protein kinase" evidence="8">
    <location>
        <begin position="1"/>
        <end position="251"/>
    </location>
</feature>
<keyword evidence="5 9" id="KW-0418">Kinase</keyword>
<dbReference type="PANTHER" id="PTHR43289">
    <property type="entry name" value="MITOGEN-ACTIVATED PROTEIN KINASE KINASE KINASE 20-RELATED"/>
    <property type="match status" value="1"/>
</dbReference>
<dbReference type="PROSITE" id="PS50011">
    <property type="entry name" value="PROTEIN_KINASE_DOM"/>
    <property type="match status" value="1"/>
</dbReference>
<dbReference type="Pfam" id="PF00069">
    <property type="entry name" value="Pkinase"/>
    <property type="match status" value="1"/>
</dbReference>
<evidence type="ECO:0000313" key="9">
    <source>
        <dbReference type="EMBL" id="GAA3737402.1"/>
    </source>
</evidence>
<dbReference type="InterPro" id="IPR000719">
    <property type="entry name" value="Prot_kinase_dom"/>
</dbReference>
<reference evidence="10" key="1">
    <citation type="journal article" date="2019" name="Int. J. Syst. Evol. Microbiol.">
        <title>The Global Catalogue of Microorganisms (GCM) 10K type strain sequencing project: providing services to taxonomists for standard genome sequencing and annotation.</title>
        <authorList>
            <consortium name="The Broad Institute Genomics Platform"/>
            <consortium name="The Broad Institute Genome Sequencing Center for Infectious Disease"/>
            <person name="Wu L."/>
            <person name="Ma J."/>
        </authorList>
    </citation>
    <scope>NUCLEOTIDE SEQUENCE [LARGE SCALE GENOMIC DNA]</scope>
    <source>
        <strain evidence="10">JCM 17137</strain>
    </source>
</reference>
<evidence type="ECO:0000256" key="2">
    <source>
        <dbReference type="ARBA" id="ARBA00022527"/>
    </source>
</evidence>
<comment type="caution">
    <text evidence="9">The sequence shown here is derived from an EMBL/GenBank/DDBJ whole genome shotgun (WGS) entry which is preliminary data.</text>
</comment>
<evidence type="ECO:0000256" key="5">
    <source>
        <dbReference type="ARBA" id="ARBA00022777"/>
    </source>
</evidence>
<dbReference type="SUPFAM" id="SSF56112">
    <property type="entry name" value="Protein kinase-like (PK-like)"/>
    <property type="match status" value="1"/>
</dbReference>